<dbReference type="EC" id="3.2.1.17" evidence="7"/>
<dbReference type="InParanoid" id="A0A1B1ALJ1"/>
<accession>A0A1B1ALJ1</accession>
<keyword evidence="8" id="KW-0472">Membrane</keyword>
<reference evidence="9 10" key="1">
    <citation type="submission" date="2015-11" db="EMBL/GenBank/DDBJ databases">
        <title>Whole-Genome Sequence of Candidatus Oderbacter manganicum from the National Park Lower Oder Valley, Germany.</title>
        <authorList>
            <person name="Braun B."/>
            <person name="Liere K."/>
            <person name="Szewzyk U."/>
        </authorList>
    </citation>
    <scope>NUCLEOTIDE SEQUENCE [LARGE SCALE GENOMIC DNA]</scope>
    <source>
        <strain evidence="9 10">OTSz_A_272</strain>
    </source>
</reference>
<dbReference type="Gene3D" id="1.10.530.40">
    <property type="match status" value="1"/>
</dbReference>
<proteinExistence type="inferred from homology"/>
<dbReference type="Proteomes" id="UP000092498">
    <property type="component" value="Chromosome"/>
</dbReference>
<keyword evidence="8" id="KW-1133">Transmembrane helix</keyword>
<dbReference type="OrthoDB" id="5327667at2"/>
<sequence length="350" mass="36881">MTNAISAHGLALIQELEGFQAEPKQLPTGGWVVGYSHVRTEQPGEAVNENEAIELLTGDLATFETLVNTLVTQPLTQTQFDALVSFAFSVGSEAFSKSQVLRRVNANDYLAAACAMEAWRKSDVGGELAIIDSLVCRRAAEKALFLKQLPYAAAPSVFVRPQLDHAAMILGAPVAYTPAPEVGTIAPQQPKQEAAQRLTEILSSEPATEALLLTQVIADEAVEQDGEITTAHAKPVARLDFEPPIAPRCSKPVDKKSLFSKFQFKNEQTVGEVVMPASKAMSAESLGLAALMLCGLGLTGTAVSLLITGVGDVADYAGAAALGTPGIAGVLMAAYGLWRSPRAKPALVQA</sequence>
<keyword evidence="4 7" id="KW-0378">Hydrolase</keyword>
<evidence type="ECO:0000256" key="5">
    <source>
        <dbReference type="ARBA" id="ARBA00023200"/>
    </source>
</evidence>
<keyword evidence="8" id="KW-0812">Transmembrane</keyword>
<dbReference type="AlphaFoldDB" id="A0A1B1ALJ1"/>
<dbReference type="InterPro" id="IPR034690">
    <property type="entry name" value="Endolysin_T4_type"/>
</dbReference>
<comment type="catalytic activity">
    <reaction evidence="1 7">
        <text>Hydrolysis of (1-&gt;4)-beta-linkages between N-acetylmuramic acid and N-acetyl-D-glucosamine residues in a peptidoglycan and between N-acetyl-D-glucosamine residues in chitodextrins.</text>
        <dbReference type="EC" id="3.2.1.17"/>
    </reaction>
</comment>
<dbReference type="InterPro" id="IPR051018">
    <property type="entry name" value="Bacteriophage_GH24"/>
</dbReference>
<keyword evidence="10" id="KW-1185">Reference proteome</keyword>
<protein>
    <recommendedName>
        <fullName evidence="7">Lysozyme</fullName>
        <ecNumber evidence="7">3.2.1.17</ecNumber>
    </recommendedName>
</protein>
<keyword evidence="5" id="KW-1035">Host cytoplasm</keyword>
<dbReference type="GO" id="GO:0031640">
    <property type="term" value="P:killing of cells of another organism"/>
    <property type="evidence" value="ECO:0007669"/>
    <property type="project" value="UniProtKB-KW"/>
</dbReference>
<dbReference type="Pfam" id="PF00959">
    <property type="entry name" value="Phage_lysozyme"/>
    <property type="match status" value="1"/>
</dbReference>
<dbReference type="GO" id="GO:0009253">
    <property type="term" value="P:peptidoglycan catabolic process"/>
    <property type="evidence" value="ECO:0007669"/>
    <property type="project" value="InterPro"/>
</dbReference>
<dbReference type="EMBL" id="CP013244">
    <property type="protein sequence ID" value="ANP47449.1"/>
    <property type="molecule type" value="Genomic_DNA"/>
</dbReference>
<comment type="similarity">
    <text evidence="7">Belongs to the glycosyl hydrolase 24 family.</text>
</comment>
<dbReference type="STRING" id="1759059.ATE48_16800"/>
<evidence type="ECO:0000256" key="3">
    <source>
        <dbReference type="ARBA" id="ARBA00022638"/>
    </source>
</evidence>
<dbReference type="GO" id="GO:0003796">
    <property type="term" value="F:lysozyme activity"/>
    <property type="evidence" value="ECO:0007669"/>
    <property type="project" value="UniProtKB-EC"/>
</dbReference>
<evidence type="ECO:0000256" key="1">
    <source>
        <dbReference type="ARBA" id="ARBA00000632"/>
    </source>
</evidence>
<evidence type="ECO:0000313" key="10">
    <source>
        <dbReference type="Proteomes" id="UP000092498"/>
    </source>
</evidence>
<dbReference type="RefSeq" id="WP_066773589.1">
    <property type="nucleotide sequence ID" value="NZ_CP013244.1"/>
</dbReference>
<feature type="transmembrane region" description="Helical" evidence="8">
    <location>
        <begin position="286"/>
        <end position="310"/>
    </location>
</feature>
<dbReference type="GO" id="GO:0042742">
    <property type="term" value="P:defense response to bacterium"/>
    <property type="evidence" value="ECO:0007669"/>
    <property type="project" value="UniProtKB-KW"/>
</dbReference>
<evidence type="ECO:0000313" key="9">
    <source>
        <dbReference type="EMBL" id="ANP47449.1"/>
    </source>
</evidence>
<feature type="transmembrane region" description="Helical" evidence="8">
    <location>
        <begin position="316"/>
        <end position="338"/>
    </location>
</feature>
<keyword evidence="3 7" id="KW-0081">Bacteriolytic enzyme</keyword>
<dbReference type="InterPro" id="IPR023346">
    <property type="entry name" value="Lysozyme-like_dom_sf"/>
</dbReference>
<organism evidence="9 10">
    <name type="scientific">Candidatus Viadribacter manganicus</name>
    <dbReference type="NCBI Taxonomy" id="1759059"/>
    <lineage>
        <taxon>Bacteria</taxon>
        <taxon>Pseudomonadati</taxon>
        <taxon>Pseudomonadota</taxon>
        <taxon>Alphaproteobacteria</taxon>
        <taxon>Hyphomonadales</taxon>
        <taxon>Hyphomonadaceae</taxon>
        <taxon>Candidatus Viadribacter</taxon>
    </lineage>
</organism>
<dbReference type="GO" id="GO:0016998">
    <property type="term" value="P:cell wall macromolecule catabolic process"/>
    <property type="evidence" value="ECO:0007669"/>
    <property type="project" value="InterPro"/>
</dbReference>
<evidence type="ECO:0000256" key="4">
    <source>
        <dbReference type="ARBA" id="ARBA00022801"/>
    </source>
</evidence>
<keyword evidence="2 7" id="KW-0929">Antimicrobial</keyword>
<dbReference type="SUPFAM" id="SSF53955">
    <property type="entry name" value="Lysozyme-like"/>
    <property type="match status" value="1"/>
</dbReference>
<dbReference type="InterPro" id="IPR023347">
    <property type="entry name" value="Lysozyme_dom_sf"/>
</dbReference>
<dbReference type="InterPro" id="IPR033907">
    <property type="entry name" value="Endolysin_autolysin"/>
</dbReference>
<name>A0A1B1ALJ1_9PROT</name>
<dbReference type="PANTHER" id="PTHR38107:SF3">
    <property type="entry name" value="LYSOZYME RRRD-RELATED"/>
    <property type="match status" value="1"/>
</dbReference>
<keyword evidence="6 7" id="KW-0326">Glycosidase</keyword>
<evidence type="ECO:0000256" key="8">
    <source>
        <dbReference type="SAM" id="Phobius"/>
    </source>
</evidence>
<evidence type="ECO:0000256" key="2">
    <source>
        <dbReference type="ARBA" id="ARBA00022529"/>
    </source>
</evidence>
<dbReference type="PANTHER" id="PTHR38107">
    <property type="match status" value="1"/>
</dbReference>
<dbReference type="KEGG" id="cbot:ATE48_16800"/>
<dbReference type="CDD" id="cd00737">
    <property type="entry name" value="lyz_endolysin_autolysin"/>
    <property type="match status" value="1"/>
</dbReference>
<dbReference type="HAMAP" id="MF_04110">
    <property type="entry name" value="ENDOLYSIN_T4"/>
    <property type="match status" value="1"/>
</dbReference>
<evidence type="ECO:0000256" key="7">
    <source>
        <dbReference type="RuleBase" id="RU003788"/>
    </source>
</evidence>
<evidence type="ECO:0000256" key="6">
    <source>
        <dbReference type="ARBA" id="ARBA00023295"/>
    </source>
</evidence>
<dbReference type="InterPro" id="IPR002196">
    <property type="entry name" value="Glyco_hydro_24"/>
</dbReference>
<gene>
    <name evidence="9" type="ORF">ATE48_16800</name>
</gene>